<evidence type="ECO:0000256" key="1">
    <source>
        <dbReference type="ARBA" id="ARBA00004651"/>
    </source>
</evidence>
<comment type="subcellular location">
    <subcellularLocation>
        <location evidence="1">Cell membrane</location>
        <topology evidence="1">Multi-pass membrane protein</topology>
    </subcellularLocation>
</comment>
<keyword evidence="2" id="KW-0472">Membrane</keyword>
<evidence type="ECO:0000256" key="2">
    <source>
        <dbReference type="SAM" id="Phobius"/>
    </source>
</evidence>
<dbReference type="OrthoDB" id="9799090at2"/>
<reference evidence="4 5" key="1">
    <citation type="submission" date="2010-10" db="EMBL/GenBank/DDBJ databases">
        <authorList>
            <consortium name="The Broad Institute Genome Sequencing Platform"/>
            <person name="Ward D."/>
            <person name="Earl A."/>
            <person name="Feldgarden M."/>
            <person name="Young S.K."/>
            <person name="Gargeya S."/>
            <person name="Zeng Q."/>
            <person name="Alvarado L."/>
            <person name="Berlin A."/>
            <person name="Bochicchio J."/>
            <person name="Chapman S.B."/>
            <person name="Chen Z."/>
            <person name="Freedman E."/>
            <person name="Gellesch M."/>
            <person name="Goldberg J."/>
            <person name="Griggs A."/>
            <person name="Gujja S."/>
            <person name="Heilman E."/>
            <person name="Heiman D."/>
            <person name="Howarth C."/>
            <person name="Mehta T."/>
            <person name="Neiman D."/>
            <person name="Pearson M."/>
            <person name="Roberts A."/>
            <person name="Saif S."/>
            <person name="Shea T."/>
            <person name="Shenoy N."/>
            <person name="Sisk P."/>
            <person name="Stolte C."/>
            <person name="Sykes S."/>
            <person name="White J."/>
            <person name="Yandava C."/>
            <person name="Allen-Vercoe E."/>
            <person name="Sibley C."/>
            <person name="Ambrose C.E."/>
            <person name="Strauss J."/>
            <person name="Daigneault M."/>
            <person name="Haas B."/>
            <person name="Nusbaum C."/>
            <person name="Birren B."/>
        </authorList>
    </citation>
    <scope>NUCLEOTIDE SEQUENCE [LARGE SCALE GENOMIC DNA]</scope>
    <source>
        <strain evidence="4 5">3_1_6</strain>
    </source>
</reference>
<dbReference type="eggNOG" id="COG1226">
    <property type="taxonomic scope" value="Bacteria"/>
</dbReference>
<name>E5YBI1_BILW3</name>
<dbReference type="PANTHER" id="PTHR43833:SF9">
    <property type="entry name" value="POTASSIUM CHANNEL PROTEIN YUGO-RELATED"/>
    <property type="match status" value="1"/>
</dbReference>
<dbReference type="SUPFAM" id="SSF51735">
    <property type="entry name" value="NAD(P)-binding Rossmann-fold domains"/>
    <property type="match status" value="2"/>
</dbReference>
<dbReference type="InterPro" id="IPR006037">
    <property type="entry name" value="RCK_C"/>
</dbReference>
<keyword evidence="2" id="KW-0812">Transmembrane</keyword>
<dbReference type="InterPro" id="IPR013099">
    <property type="entry name" value="K_chnl_dom"/>
</dbReference>
<protein>
    <recommendedName>
        <fullName evidence="3">RCK C-terminal domain-containing protein</fullName>
    </recommendedName>
</protein>
<dbReference type="SUPFAM" id="SSF116726">
    <property type="entry name" value="TrkA C-terminal domain-like"/>
    <property type="match status" value="2"/>
</dbReference>
<dbReference type="eggNOG" id="COG0569">
    <property type="taxonomic scope" value="Bacteria"/>
</dbReference>
<dbReference type="AlphaFoldDB" id="E5YBI1"/>
<dbReference type="Pfam" id="PF07885">
    <property type="entry name" value="Ion_trans_2"/>
    <property type="match status" value="1"/>
</dbReference>
<dbReference type="PROSITE" id="PS51202">
    <property type="entry name" value="RCK_C"/>
    <property type="match status" value="1"/>
</dbReference>
<proteinExistence type="predicted"/>
<feature type="transmembrane region" description="Helical" evidence="2">
    <location>
        <begin position="83"/>
        <end position="109"/>
    </location>
</feature>
<dbReference type="GO" id="GO:0005886">
    <property type="term" value="C:plasma membrane"/>
    <property type="evidence" value="ECO:0007669"/>
    <property type="project" value="UniProtKB-SubCell"/>
</dbReference>
<dbReference type="GeneID" id="78085074"/>
<dbReference type="EMBL" id="ADCP02000001">
    <property type="protein sequence ID" value="EFV42633.1"/>
    <property type="molecule type" value="Genomic_DNA"/>
</dbReference>
<dbReference type="PANTHER" id="PTHR43833">
    <property type="entry name" value="POTASSIUM CHANNEL PROTEIN 2-RELATED-RELATED"/>
    <property type="match status" value="1"/>
</dbReference>
<dbReference type="Pfam" id="PF02080">
    <property type="entry name" value="TrkA_C"/>
    <property type="match status" value="2"/>
</dbReference>
<dbReference type="Proteomes" id="UP000006034">
    <property type="component" value="Unassembled WGS sequence"/>
</dbReference>
<keyword evidence="2" id="KW-1133">Transmembrane helix</keyword>
<dbReference type="Gene3D" id="1.10.287.70">
    <property type="match status" value="1"/>
</dbReference>
<dbReference type="Gene3D" id="3.30.70.1450">
    <property type="entry name" value="Regulator of K+ conductance, C-terminal domain"/>
    <property type="match status" value="2"/>
</dbReference>
<feature type="transmembrane region" description="Helical" evidence="2">
    <location>
        <begin position="27"/>
        <end position="46"/>
    </location>
</feature>
<dbReference type="InterPro" id="IPR036291">
    <property type="entry name" value="NAD(P)-bd_dom_sf"/>
</dbReference>
<dbReference type="InterPro" id="IPR003148">
    <property type="entry name" value="RCK_N"/>
</dbReference>
<dbReference type="InterPro" id="IPR036721">
    <property type="entry name" value="RCK_C_sf"/>
</dbReference>
<dbReference type="Gene3D" id="3.40.50.720">
    <property type="entry name" value="NAD(P)-binding Rossmann-like Domain"/>
    <property type="match status" value="2"/>
</dbReference>
<keyword evidence="5" id="KW-1185">Reference proteome</keyword>
<dbReference type="InterPro" id="IPR050721">
    <property type="entry name" value="Trk_Ktr_HKT_K-transport"/>
</dbReference>
<dbReference type="RefSeq" id="WP_005030530.1">
    <property type="nucleotide sequence ID" value="NZ_KE150238.1"/>
</dbReference>
<organism evidence="4 5">
    <name type="scientific">Bilophila wadsworthia (strain 3_1_6)</name>
    <dbReference type="NCBI Taxonomy" id="563192"/>
    <lineage>
        <taxon>Bacteria</taxon>
        <taxon>Pseudomonadati</taxon>
        <taxon>Thermodesulfobacteriota</taxon>
        <taxon>Desulfovibrionia</taxon>
        <taxon>Desulfovibrionales</taxon>
        <taxon>Desulfovibrionaceae</taxon>
        <taxon>Bilophila</taxon>
    </lineage>
</organism>
<evidence type="ECO:0000259" key="3">
    <source>
        <dbReference type="PROSITE" id="PS51202"/>
    </source>
</evidence>
<dbReference type="STRING" id="563192.HMPREF0179_03554"/>
<feature type="domain" description="RCK C-terminal" evidence="3">
    <location>
        <begin position="482"/>
        <end position="564"/>
    </location>
</feature>
<feature type="transmembrane region" description="Helical" evidence="2">
    <location>
        <begin position="53"/>
        <end position="71"/>
    </location>
</feature>
<accession>E5YBI1</accession>
<gene>
    <name evidence="4" type="ORF">HMPREF0179_03554</name>
</gene>
<dbReference type="HOGENOM" id="CLU_035216_0_0_7"/>
<reference evidence="4 5" key="2">
    <citation type="submission" date="2013-04" db="EMBL/GenBank/DDBJ databases">
        <title>The Genome Sequence of Bilophila wadsworthia 3_1_6.</title>
        <authorList>
            <consortium name="The Broad Institute Genomics Platform"/>
            <person name="Earl A."/>
            <person name="Ward D."/>
            <person name="Feldgarden M."/>
            <person name="Gevers D."/>
            <person name="Sibley C."/>
            <person name="Strauss J."/>
            <person name="Allen-Vercoe E."/>
            <person name="Walker B."/>
            <person name="Young S."/>
            <person name="Zeng Q."/>
            <person name="Gargeya S."/>
            <person name="Fitzgerald M."/>
            <person name="Haas B."/>
            <person name="Abouelleil A."/>
            <person name="Allen A.W."/>
            <person name="Alvarado L."/>
            <person name="Arachchi H.M."/>
            <person name="Berlin A.M."/>
            <person name="Chapman S.B."/>
            <person name="Gainer-Dewar J."/>
            <person name="Goldberg J."/>
            <person name="Griggs A."/>
            <person name="Gujja S."/>
            <person name="Hansen M."/>
            <person name="Howarth C."/>
            <person name="Imamovic A."/>
            <person name="Ireland A."/>
            <person name="Larimer J."/>
            <person name="McCowan C."/>
            <person name="Murphy C."/>
            <person name="Pearson M."/>
            <person name="Poon T.W."/>
            <person name="Priest M."/>
            <person name="Roberts A."/>
            <person name="Saif S."/>
            <person name="Shea T."/>
            <person name="Sisk P."/>
            <person name="Sykes S."/>
            <person name="Wortman J."/>
            <person name="Nusbaum C."/>
            <person name="Birren B."/>
        </authorList>
    </citation>
    <scope>NUCLEOTIDE SEQUENCE [LARGE SCALE GENOMIC DNA]</scope>
    <source>
        <strain evidence="4 5">3_1_6</strain>
    </source>
</reference>
<dbReference type="GO" id="GO:0008324">
    <property type="term" value="F:monoatomic cation transmembrane transporter activity"/>
    <property type="evidence" value="ECO:0007669"/>
    <property type="project" value="InterPro"/>
</dbReference>
<evidence type="ECO:0000313" key="5">
    <source>
        <dbReference type="Proteomes" id="UP000006034"/>
    </source>
</evidence>
<evidence type="ECO:0000313" key="4">
    <source>
        <dbReference type="EMBL" id="EFV42633.1"/>
    </source>
</evidence>
<comment type="caution">
    <text evidence="4">The sequence shown here is derived from an EMBL/GenBank/DDBJ whole genome shotgun (WGS) entry which is preliminary data.</text>
</comment>
<dbReference type="GO" id="GO:0006813">
    <property type="term" value="P:potassium ion transport"/>
    <property type="evidence" value="ECO:0007669"/>
    <property type="project" value="InterPro"/>
</dbReference>
<dbReference type="SUPFAM" id="SSF81324">
    <property type="entry name" value="Voltage-gated potassium channels"/>
    <property type="match status" value="1"/>
</dbReference>
<dbReference type="Pfam" id="PF02254">
    <property type="entry name" value="TrkA_N"/>
    <property type="match status" value="2"/>
</dbReference>
<sequence>MKLLLTLLPALLTQTTGRRNQRIVIGFLLFTTVLVALFSIVFHQIMAYEGRDYSYITGVYWTLTVMSTLGFGDITFTSDIGKLFSIIVLVSGIILIMIVMPFTFIRFVYQPWIEEYNNKRKPRSLPSDTSGHTVLVGDNDISLSVARKLRQHNYPYVILVPDGQHALELYDNRYDVVTGEFDDANTYRNLRADKAALVAALEGDLRNTNIASTVREVAPSTLLAASAENPEAMNILMLAGCDHVYSFTEMLGRSLARRVYGTRAQSNIIARFGTLCLAEAPVIHTEFMGQTLRECGFRERFGLNVAGLWEGNSYMSARPDSRIDEASILLLAGTADQLEAYDRKAERSSKANRTPVLILGGGKVGEAAADALERRGLPFCLVEKNPRLVPPDDPRYILGNAGELAVLQRAHIMETPSVIVTTHDDDLNIYLTIYCRKLRPDVQILSRSTLDRNVPSLYNAGANLVMSHASMAASTIINLLSPGRVTILTEGLNIFRVTAPPALVGLSLRDSRIREKTDCNVVALKSQGVLRVPPDPNAPMKSDTVLVLIGTADAERRFMEHFPS</sequence>